<dbReference type="PANTHER" id="PTHR30472">
    <property type="entry name" value="FERRIC ENTEROBACTIN TRANSPORT SYSTEM PERMEASE PROTEIN"/>
    <property type="match status" value="1"/>
</dbReference>
<comment type="caution">
    <text evidence="9">The sequence shown here is derived from an EMBL/GenBank/DDBJ whole genome shotgun (WGS) entry which is preliminary data.</text>
</comment>
<comment type="similarity">
    <text evidence="2">Belongs to the binding-protein-dependent transport system permease family. FecCD subfamily.</text>
</comment>
<feature type="transmembrane region" description="Helical" evidence="8">
    <location>
        <begin position="320"/>
        <end position="338"/>
    </location>
</feature>
<feature type="transmembrane region" description="Helical" evidence="8">
    <location>
        <begin position="21"/>
        <end position="41"/>
    </location>
</feature>
<evidence type="ECO:0000256" key="7">
    <source>
        <dbReference type="ARBA" id="ARBA00023136"/>
    </source>
</evidence>
<dbReference type="AlphaFoldDB" id="A0A4V1ZH21"/>
<sequence length="346" mass="34968">MTRADTSAPPRRPDRVRRRTIGLGCALAALAAITLLSLAIGSRSVPIGSVWDALVTFDASHDDHLIVHTLRIPRTLLGLLVGSALGVAGALMQAVTRNPLADPGLLGINAGAAAVVVTAIAAFGVVRPGSYLVFALLGSAATAALVFALGGAMRGGSSPVRLVLAGVALSVVLGAFTSTVTINYPDVFDVFRFWVVGSLQGRGYDVLIPAGVLIVVGLVLAQSLAGSLNALALGSDAGTALGVAVRRTWTLALVAVVLLAGSATAAAGPLAFIGLAAPHVARLLVGPDQRWVIPFSTLIGADVLLGADVVGRIVALPSEVPAGVITAIVGAPLFIALVRRRRLAAL</sequence>
<feature type="transmembrane region" description="Helical" evidence="8">
    <location>
        <begin position="251"/>
        <end position="279"/>
    </location>
</feature>
<name>A0A4V1ZH21_9MICO</name>
<dbReference type="GO" id="GO:0005886">
    <property type="term" value="C:plasma membrane"/>
    <property type="evidence" value="ECO:0007669"/>
    <property type="project" value="UniProtKB-SubCell"/>
</dbReference>
<dbReference type="EMBL" id="SDWW01000032">
    <property type="protein sequence ID" value="RYV50524.1"/>
    <property type="molecule type" value="Genomic_DNA"/>
</dbReference>
<dbReference type="Proteomes" id="UP000293764">
    <property type="component" value="Unassembled WGS sequence"/>
</dbReference>
<feature type="transmembrane region" description="Helical" evidence="8">
    <location>
        <begin position="104"/>
        <end position="125"/>
    </location>
</feature>
<dbReference type="PANTHER" id="PTHR30472:SF1">
    <property type="entry name" value="FE(3+) DICITRATE TRANSPORT SYSTEM PERMEASE PROTEIN FECC-RELATED"/>
    <property type="match status" value="1"/>
</dbReference>
<keyword evidence="7 8" id="KW-0472">Membrane</keyword>
<evidence type="ECO:0000313" key="10">
    <source>
        <dbReference type="Proteomes" id="UP000293764"/>
    </source>
</evidence>
<dbReference type="CDD" id="cd06550">
    <property type="entry name" value="TM_ABC_iron-siderophores_like"/>
    <property type="match status" value="1"/>
</dbReference>
<dbReference type="GO" id="GO:0033214">
    <property type="term" value="P:siderophore-iron import into cell"/>
    <property type="evidence" value="ECO:0007669"/>
    <property type="project" value="TreeGrafter"/>
</dbReference>
<evidence type="ECO:0000313" key="9">
    <source>
        <dbReference type="EMBL" id="RYV50524.1"/>
    </source>
</evidence>
<evidence type="ECO:0000256" key="6">
    <source>
        <dbReference type="ARBA" id="ARBA00022989"/>
    </source>
</evidence>
<dbReference type="InterPro" id="IPR037294">
    <property type="entry name" value="ABC_BtuC-like"/>
</dbReference>
<dbReference type="OrthoDB" id="9782305at2"/>
<keyword evidence="5 8" id="KW-0812">Transmembrane</keyword>
<feature type="transmembrane region" description="Helical" evidence="8">
    <location>
        <begin position="131"/>
        <end position="150"/>
    </location>
</feature>
<feature type="transmembrane region" description="Helical" evidence="8">
    <location>
        <begin position="72"/>
        <end position="92"/>
    </location>
</feature>
<evidence type="ECO:0000256" key="4">
    <source>
        <dbReference type="ARBA" id="ARBA00022475"/>
    </source>
</evidence>
<gene>
    <name evidence="9" type="ORF">EUA98_13205</name>
</gene>
<dbReference type="Gene3D" id="1.10.3470.10">
    <property type="entry name" value="ABC transporter involved in vitamin B12 uptake, BtuC"/>
    <property type="match status" value="1"/>
</dbReference>
<reference evidence="9 10" key="1">
    <citation type="submission" date="2019-01" db="EMBL/GenBank/DDBJ databases">
        <title>Novel species of Cellulomonas.</title>
        <authorList>
            <person name="Liu Q."/>
            <person name="Xin Y.-H."/>
        </authorList>
    </citation>
    <scope>NUCLEOTIDE SEQUENCE [LARGE SCALE GENOMIC DNA]</scope>
    <source>
        <strain evidence="9 10">HLT2-17</strain>
    </source>
</reference>
<evidence type="ECO:0000256" key="1">
    <source>
        <dbReference type="ARBA" id="ARBA00004651"/>
    </source>
</evidence>
<dbReference type="GO" id="GO:0022857">
    <property type="term" value="F:transmembrane transporter activity"/>
    <property type="evidence" value="ECO:0007669"/>
    <property type="project" value="InterPro"/>
</dbReference>
<feature type="transmembrane region" description="Helical" evidence="8">
    <location>
        <begin position="204"/>
        <end position="221"/>
    </location>
</feature>
<feature type="transmembrane region" description="Helical" evidence="8">
    <location>
        <begin position="162"/>
        <end position="184"/>
    </location>
</feature>
<organism evidence="9 10">
    <name type="scientific">Pengzhenrongella frigida</name>
    <dbReference type="NCBI Taxonomy" id="1259133"/>
    <lineage>
        <taxon>Bacteria</taxon>
        <taxon>Bacillati</taxon>
        <taxon>Actinomycetota</taxon>
        <taxon>Actinomycetes</taxon>
        <taxon>Micrococcales</taxon>
        <taxon>Pengzhenrongella</taxon>
    </lineage>
</organism>
<dbReference type="Pfam" id="PF01032">
    <property type="entry name" value="FecCD"/>
    <property type="match status" value="1"/>
</dbReference>
<keyword evidence="3" id="KW-0813">Transport</keyword>
<dbReference type="SUPFAM" id="SSF81345">
    <property type="entry name" value="ABC transporter involved in vitamin B12 uptake, BtuC"/>
    <property type="match status" value="1"/>
</dbReference>
<proteinExistence type="inferred from homology"/>
<keyword evidence="6 8" id="KW-1133">Transmembrane helix</keyword>
<keyword evidence="4" id="KW-1003">Cell membrane</keyword>
<evidence type="ECO:0000256" key="3">
    <source>
        <dbReference type="ARBA" id="ARBA00022448"/>
    </source>
</evidence>
<dbReference type="InterPro" id="IPR000522">
    <property type="entry name" value="ABC_transptr_permease_BtuC"/>
</dbReference>
<evidence type="ECO:0000256" key="2">
    <source>
        <dbReference type="ARBA" id="ARBA00007935"/>
    </source>
</evidence>
<dbReference type="RefSeq" id="WP_130103188.1">
    <property type="nucleotide sequence ID" value="NZ_SDWW01000032.1"/>
</dbReference>
<keyword evidence="10" id="KW-1185">Reference proteome</keyword>
<dbReference type="FunFam" id="1.10.3470.10:FF:000001">
    <property type="entry name" value="Vitamin B12 ABC transporter permease BtuC"/>
    <property type="match status" value="1"/>
</dbReference>
<protein>
    <submittedName>
        <fullName evidence="9">Iron ABC transporter permease</fullName>
    </submittedName>
</protein>
<comment type="subcellular location">
    <subcellularLocation>
        <location evidence="1">Cell membrane</location>
        <topology evidence="1">Multi-pass membrane protein</topology>
    </subcellularLocation>
</comment>
<evidence type="ECO:0000256" key="8">
    <source>
        <dbReference type="SAM" id="Phobius"/>
    </source>
</evidence>
<evidence type="ECO:0000256" key="5">
    <source>
        <dbReference type="ARBA" id="ARBA00022692"/>
    </source>
</evidence>
<accession>A0A4V1ZH21</accession>